<dbReference type="PANTHER" id="PTHR22710:SF2">
    <property type="entry name" value="X-RAY RADIATION RESISTANCE-ASSOCIATED PROTEIN 1"/>
    <property type="match status" value="1"/>
</dbReference>
<dbReference type="Gene3D" id="3.80.10.10">
    <property type="entry name" value="Ribonuclease Inhibitor"/>
    <property type="match status" value="1"/>
</dbReference>
<comment type="caution">
    <text evidence="6">The sequence shown here is derived from an EMBL/GenBank/DDBJ whole genome shotgun (WGS) entry which is preliminary data.</text>
</comment>
<comment type="subcellular location">
    <subcellularLocation>
        <location evidence="1">Cytoplasm</location>
    </subcellularLocation>
</comment>
<dbReference type="PANTHER" id="PTHR22710">
    <property type="entry name" value="X-RAY RADIATION RESISTANCE ASSOCIATED PROTEIN 1 XRRA1"/>
    <property type="match status" value="1"/>
</dbReference>
<keyword evidence="7" id="KW-1185">Reference proteome</keyword>
<name>A0ABD2Q7A8_9PLAT</name>
<dbReference type="EMBL" id="JBJKFK010000749">
    <property type="protein sequence ID" value="KAL3315452.1"/>
    <property type="molecule type" value="Genomic_DNA"/>
</dbReference>
<evidence type="ECO:0000256" key="1">
    <source>
        <dbReference type="ARBA" id="ARBA00004496"/>
    </source>
</evidence>
<evidence type="ECO:0000313" key="7">
    <source>
        <dbReference type="Proteomes" id="UP001626550"/>
    </source>
</evidence>
<dbReference type="InterPro" id="IPR032675">
    <property type="entry name" value="LRR_dom_sf"/>
</dbReference>
<dbReference type="AlphaFoldDB" id="A0ABD2Q7A8"/>
<protein>
    <submittedName>
        <fullName evidence="6">X-ray radiation resistance-associated protein 1</fullName>
    </submittedName>
</protein>
<accession>A0ABD2Q7A8</accession>
<dbReference type="GO" id="GO:0005737">
    <property type="term" value="C:cytoplasm"/>
    <property type="evidence" value="ECO:0007669"/>
    <property type="project" value="UniProtKB-SubCell"/>
</dbReference>
<feature type="region of interest" description="Disordered" evidence="5">
    <location>
        <begin position="267"/>
        <end position="308"/>
    </location>
</feature>
<sequence>MRLPTNSPALDTSKRSQTEIACVEVERFLCEINRQAKSCMEKFEQLTLKRNVSKDQPELMDEMKPPFPNLKYLLIRNNELCEDMDLLPVAVWPCLQKVEVQGNPICRNYSGPPPLCKKLLIDSQRIEIIRNDSKQKAPKPSVCVPRGKIPKDHVVSKKHDIDKLLQEIRDAQCAILAKQEQVPAQSLPALLEDEDLDEVDDEEMEERPDLFLTEEKSNPFDWFKEETSRNLVPENMQSALCELESLLENGAKQRVLRASGTFKEKRHFDHEMPVEPQSYALDSKKPHRPKRTGNSSALGFGTRPESQQIRLQKERFDRMNDAQRERWLTKQSSADKQLQRVSN</sequence>
<evidence type="ECO:0000313" key="6">
    <source>
        <dbReference type="EMBL" id="KAL3315452.1"/>
    </source>
</evidence>
<evidence type="ECO:0000256" key="2">
    <source>
        <dbReference type="ARBA" id="ARBA00022490"/>
    </source>
</evidence>
<reference evidence="6 7" key="1">
    <citation type="submission" date="2024-11" db="EMBL/GenBank/DDBJ databases">
        <title>Adaptive evolution of stress response genes in parasites aligns with host niche diversity.</title>
        <authorList>
            <person name="Hahn C."/>
            <person name="Resl P."/>
        </authorList>
    </citation>
    <scope>NUCLEOTIDE SEQUENCE [LARGE SCALE GENOMIC DNA]</scope>
    <source>
        <strain evidence="6">EGGRZ-B1_66</strain>
        <tissue evidence="6">Body</tissue>
    </source>
</reference>
<organism evidence="6 7">
    <name type="scientific">Cichlidogyrus casuarinus</name>
    <dbReference type="NCBI Taxonomy" id="1844966"/>
    <lineage>
        <taxon>Eukaryota</taxon>
        <taxon>Metazoa</taxon>
        <taxon>Spiralia</taxon>
        <taxon>Lophotrochozoa</taxon>
        <taxon>Platyhelminthes</taxon>
        <taxon>Monogenea</taxon>
        <taxon>Monopisthocotylea</taxon>
        <taxon>Dactylogyridea</taxon>
        <taxon>Ancyrocephalidae</taxon>
        <taxon>Cichlidogyrus</taxon>
    </lineage>
</organism>
<keyword evidence="2" id="KW-0963">Cytoplasm</keyword>
<keyword evidence="3" id="KW-0433">Leucine-rich repeat</keyword>
<evidence type="ECO:0000256" key="4">
    <source>
        <dbReference type="ARBA" id="ARBA00022737"/>
    </source>
</evidence>
<gene>
    <name evidence="6" type="primary">XRRA1</name>
    <name evidence="6" type="ORF">Ciccas_005918</name>
</gene>
<dbReference type="Proteomes" id="UP001626550">
    <property type="component" value="Unassembled WGS sequence"/>
</dbReference>
<keyword evidence="4" id="KW-0677">Repeat</keyword>
<evidence type="ECO:0000256" key="5">
    <source>
        <dbReference type="SAM" id="MobiDB-lite"/>
    </source>
</evidence>
<evidence type="ECO:0000256" key="3">
    <source>
        <dbReference type="ARBA" id="ARBA00022614"/>
    </source>
</evidence>
<dbReference type="SUPFAM" id="SSF52058">
    <property type="entry name" value="L domain-like"/>
    <property type="match status" value="1"/>
</dbReference>
<proteinExistence type="predicted"/>